<feature type="non-terminal residue" evidence="2">
    <location>
        <position position="280"/>
    </location>
</feature>
<evidence type="ECO:0000313" key="2">
    <source>
        <dbReference type="EMBL" id="GAG90472.1"/>
    </source>
</evidence>
<name>X1CB93_9ZZZZ</name>
<feature type="domain" description="DUF3943" evidence="1">
    <location>
        <begin position="99"/>
        <end position="206"/>
    </location>
</feature>
<dbReference type="EMBL" id="BART01025791">
    <property type="protein sequence ID" value="GAG90472.1"/>
    <property type="molecule type" value="Genomic_DNA"/>
</dbReference>
<dbReference type="Pfam" id="PF13084">
    <property type="entry name" value="DUF3943"/>
    <property type="match status" value="1"/>
</dbReference>
<comment type="caution">
    <text evidence="2">The sequence shown here is derived from an EMBL/GenBank/DDBJ whole genome shotgun (WGS) entry which is preliminary data.</text>
</comment>
<dbReference type="AlphaFoldDB" id="X1CB93"/>
<protein>
    <recommendedName>
        <fullName evidence="1">DUF3943 domain-containing protein</fullName>
    </recommendedName>
</protein>
<proteinExistence type="predicted"/>
<accession>X1CB93</accession>
<gene>
    <name evidence="2" type="ORF">S01H4_46193</name>
</gene>
<organism evidence="2">
    <name type="scientific">marine sediment metagenome</name>
    <dbReference type="NCBI Taxonomy" id="412755"/>
    <lineage>
        <taxon>unclassified sequences</taxon>
        <taxon>metagenomes</taxon>
        <taxon>ecological metagenomes</taxon>
    </lineage>
</organism>
<evidence type="ECO:0000259" key="1">
    <source>
        <dbReference type="Pfam" id="PF13084"/>
    </source>
</evidence>
<reference evidence="2" key="1">
    <citation type="journal article" date="2014" name="Front. Microbiol.">
        <title>High frequency of phylogenetically diverse reductive dehalogenase-homologous genes in deep subseafloor sedimentary metagenomes.</title>
        <authorList>
            <person name="Kawai M."/>
            <person name="Futagami T."/>
            <person name="Toyoda A."/>
            <person name="Takaki Y."/>
            <person name="Nishi S."/>
            <person name="Hori S."/>
            <person name="Arai W."/>
            <person name="Tsubouchi T."/>
            <person name="Morono Y."/>
            <person name="Uchiyama I."/>
            <person name="Ito T."/>
            <person name="Fujiyama A."/>
            <person name="Inagaki F."/>
            <person name="Takami H."/>
        </authorList>
    </citation>
    <scope>NUCLEOTIDE SEQUENCE</scope>
    <source>
        <strain evidence="2">Expedition CK06-06</strain>
    </source>
</reference>
<sequence>TDILEPNGNGTFSLDIYPQQPKDSKIRFSQATKYPNAFSFKIPSEIISIWRKNKNYSKAALEIAGMNITLWAYDKYIQKESWANISPRSIIKNFKDGSTWDFDTLSTNHLDHPYHGAIHYSIARSNEFNFYESAIYSLLGSFMWEFILETRGTKNNPPSTNDLIMNTLGGATLGEALFRMADLVIDESSRGFERVLRESFAILINPAYGFRLFSGEAFKRGNSPEKHYYNLKLPFGVYKNSLTNKLSLLIAADLEYRDFFKKESSEINPYDWFSFDFRLG</sequence>
<dbReference type="InterPro" id="IPR025079">
    <property type="entry name" value="DUF3943"/>
</dbReference>
<feature type="non-terminal residue" evidence="2">
    <location>
        <position position="1"/>
    </location>
</feature>